<dbReference type="Gene3D" id="3.30.160.60">
    <property type="entry name" value="Classic Zinc Finger"/>
    <property type="match status" value="1"/>
</dbReference>
<keyword evidence="1" id="KW-0479">Metal-binding</keyword>
<sequence length="192" mass="21804">MNSHEMRYECRFCSKRFGRRDELNRHELHKHGQNVSSHVCYIASCPRRRVGMRSEAALVQHLQNHHDGATMAANEEAKQAQGYGQAQDQPAVGHEAEESSSEGSPSTNEDDSDDDYEDSDQEVTVPGQDTSTDGGELTLAEYKDKIKALREQLQQERKWHRWEINATRKAFGAQIEELKAKVPAEPMENAHE</sequence>
<protein>
    <recommendedName>
        <fullName evidence="3">C2H2-type domain-containing protein</fullName>
    </recommendedName>
</protein>
<evidence type="ECO:0000256" key="2">
    <source>
        <dbReference type="SAM" id="MobiDB-lite"/>
    </source>
</evidence>
<dbReference type="PROSITE" id="PS50157">
    <property type="entry name" value="ZINC_FINGER_C2H2_2"/>
    <property type="match status" value="1"/>
</dbReference>
<evidence type="ECO:0000313" key="5">
    <source>
        <dbReference type="Proteomes" id="UP001396898"/>
    </source>
</evidence>
<keyword evidence="5" id="KW-1185">Reference proteome</keyword>
<accession>A0ABR1R4A7</accession>
<keyword evidence="1" id="KW-0862">Zinc</keyword>
<feature type="compositionally biased region" description="Acidic residues" evidence="2">
    <location>
        <begin position="108"/>
        <end position="121"/>
    </location>
</feature>
<proteinExistence type="predicted"/>
<gene>
    <name evidence="4" type="ORF">PG991_014700</name>
</gene>
<dbReference type="SMART" id="SM00355">
    <property type="entry name" value="ZnF_C2H2"/>
    <property type="match status" value="2"/>
</dbReference>
<dbReference type="SUPFAM" id="SSF57667">
    <property type="entry name" value="beta-beta-alpha zinc fingers"/>
    <property type="match status" value="1"/>
</dbReference>
<dbReference type="Proteomes" id="UP001396898">
    <property type="component" value="Unassembled WGS sequence"/>
</dbReference>
<feature type="region of interest" description="Disordered" evidence="2">
    <location>
        <begin position="75"/>
        <end position="138"/>
    </location>
</feature>
<feature type="domain" description="C2H2-type" evidence="3">
    <location>
        <begin position="8"/>
        <end position="31"/>
    </location>
</feature>
<comment type="caution">
    <text evidence="4">The sequence shown here is derived from an EMBL/GenBank/DDBJ whole genome shotgun (WGS) entry which is preliminary data.</text>
</comment>
<name>A0ABR1R4A7_9PEZI</name>
<keyword evidence="1" id="KW-0863">Zinc-finger</keyword>
<dbReference type="InterPro" id="IPR036236">
    <property type="entry name" value="Znf_C2H2_sf"/>
</dbReference>
<dbReference type="PROSITE" id="PS00028">
    <property type="entry name" value="ZINC_FINGER_C2H2_1"/>
    <property type="match status" value="1"/>
</dbReference>
<evidence type="ECO:0000313" key="4">
    <source>
        <dbReference type="EMBL" id="KAK7999025.1"/>
    </source>
</evidence>
<dbReference type="EMBL" id="JAQQWI010000019">
    <property type="protein sequence ID" value="KAK7999025.1"/>
    <property type="molecule type" value="Genomic_DNA"/>
</dbReference>
<organism evidence="4 5">
    <name type="scientific">Apiospora marii</name>
    <dbReference type="NCBI Taxonomy" id="335849"/>
    <lineage>
        <taxon>Eukaryota</taxon>
        <taxon>Fungi</taxon>
        <taxon>Dikarya</taxon>
        <taxon>Ascomycota</taxon>
        <taxon>Pezizomycotina</taxon>
        <taxon>Sordariomycetes</taxon>
        <taxon>Xylariomycetidae</taxon>
        <taxon>Amphisphaeriales</taxon>
        <taxon>Apiosporaceae</taxon>
        <taxon>Apiospora</taxon>
    </lineage>
</organism>
<evidence type="ECO:0000259" key="3">
    <source>
        <dbReference type="PROSITE" id="PS50157"/>
    </source>
</evidence>
<reference evidence="4 5" key="1">
    <citation type="submission" date="2023-01" db="EMBL/GenBank/DDBJ databases">
        <title>Analysis of 21 Apiospora genomes using comparative genomics revels a genus with tremendous synthesis potential of carbohydrate active enzymes and secondary metabolites.</title>
        <authorList>
            <person name="Sorensen T."/>
        </authorList>
    </citation>
    <scope>NUCLEOTIDE SEQUENCE [LARGE SCALE GENOMIC DNA]</scope>
    <source>
        <strain evidence="4 5">CBS 20057</strain>
    </source>
</reference>
<dbReference type="InterPro" id="IPR013087">
    <property type="entry name" value="Znf_C2H2_type"/>
</dbReference>
<evidence type="ECO:0000256" key="1">
    <source>
        <dbReference type="PROSITE-ProRule" id="PRU00042"/>
    </source>
</evidence>